<protein>
    <submittedName>
        <fullName evidence="5">Uncharacterized protein</fullName>
    </submittedName>
</protein>
<evidence type="ECO:0000256" key="3">
    <source>
        <dbReference type="ARBA" id="ARBA00022900"/>
    </source>
</evidence>
<proteinExistence type="inferred from homology"/>
<dbReference type="Gene3D" id="3.30.10.10">
    <property type="entry name" value="Trypsin Inhibitor V, subunit A"/>
    <property type="match status" value="1"/>
</dbReference>
<dbReference type="PROSITE" id="PS00285">
    <property type="entry name" value="POTATO_INHIBITOR"/>
    <property type="match status" value="1"/>
</dbReference>
<dbReference type="GO" id="GO:0004867">
    <property type="term" value="F:serine-type endopeptidase inhibitor activity"/>
    <property type="evidence" value="ECO:0007669"/>
    <property type="project" value="UniProtKB-KW"/>
</dbReference>
<accession>A0AAV8SEE8</accession>
<reference evidence="5 6" key="1">
    <citation type="submission" date="2021-09" db="EMBL/GenBank/DDBJ databases">
        <title>Genomic insights and catalytic innovation underlie evolution of tropane alkaloids biosynthesis.</title>
        <authorList>
            <person name="Wang Y.-J."/>
            <person name="Tian T."/>
            <person name="Huang J.-P."/>
            <person name="Huang S.-X."/>
        </authorList>
    </citation>
    <scope>NUCLEOTIDE SEQUENCE [LARGE SCALE GENOMIC DNA]</scope>
    <source>
        <strain evidence="5">KIB-2018</strain>
        <tissue evidence="5">Leaf</tissue>
    </source>
</reference>
<evidence type="ECO:0000256" key="4">
    <source>
        <dbReference type="SAM" id="MobiDB-lite"/>
    </source>
</evidence>
<dbReference type="GO" id="GO:0009611">
    <property type="term" value="P:response to wounding"/>
    <property type="evidence" value="ECO:0007669"/>
    <property type="project" value="InterPro"/>
</dbReference>
<keyword evidence="3" id="KW-0722">Serine protease inhibitor</keyword>
<feature type="compositionally biased region" description="Pro residues" evidence="4">
    <location>
        <begin position="25"/>
        <end position="34"/>
    </location>
</feature>
<evidence type="ECO:0000313" key="5">
    <source>
        <dbReference type="EMBL" id="KAJ8750410.1"/>
    </source>
</evidence>
<comment type="caution">
    <text evidence="5">The sequence shown here is derived from an EMBL/GenBank/DDBJ whole genome shotgun (WGS) entry which is preliminary data.</text>
</comment>
<dbReference type="AlphaFoldDB" id="A0AAV8SEE8"/>
<sequence>MAGEKQQPTFIEEPKIPTDDKTPACPVPNPPGPKTWPELVGLTAEEAIKKIKEDIPGIRILMVPPNIPTRDLDWNRVFLYVDREGKVEKVPGTG</sequence>
<name>A0AAV8SEE8_9ROSI</name>
<dbReference type="Pfam" id="PF00280">
    <property type="entry name" value="potato_inhibit"/>
    <property type="match status" value="1"/>
</dbReference>
<dbReference type="InterPro" id="IPR036354">
    <property type="entry name" value="Prot_inh_pot1_sf"/>
</dbReference>
<gene>
    <name evidence="5" type="ORF">K2173_014325</name>
</gene>
<keyword evidence="6" id="KW-1185">Reference proteome</keyword>
<evidence type="ECO:0000256" key="1">
    <source>
        <dbReference type="ARBA" id="ARBA00008210"/>
    </source>
</evidence>
<dbReference type="SUPFAM" id="SSF54654">
    <property type="entry name" value="CI-2 family of serine protease inhibitors"/>
    <property type="match status" value="1"/>
</dbReference>
<evidence type="ECO:0000313" key="6">
    <source>
        <dbReference type="Proteomes" id="UP001159364"/>
    </source>
</evidence>
<feature type="region of interest" description="Disordered" evidence="4">
    <location>
        <begin position="1"/>
        <end position="36"/>
    </location>
</feature>
<dbReference type="PANTHER" id="PTHR33091">
    <property type="entry name" value="PROTEIN, PUTATIVE, EXPRESSED-RELATED"/>
    <property type="match status" value="1"/>
</dbReference>
<evidence type="ECO:0000256" key="2">
    <source>
        <dbReference type="ARBA" id="ARBA00022690"/>
    </source>
</evidence>
<feature type="compositionally biased region" description="Basic and acidic residues" evidence="4">
    <location>
        <begin position="12"/>
        <end position="22"/>
    </location>
</feature>
<comment type="similarity">
    <text evidence="1">Belongs to the protease inhibitor I13 (potato type I serine protease inhibitor) family.</text>
</comment>
<dbReference type="PANTHER" id="PTHR33091:SF29">
    <property type="entry name" value="SUBTILISIN INHIBITOR 1"/>
    <property type="match status" value="1"/>
</dbReference>
<organism evidence="5 6">
    <name type="scientific">Erythroxylum novogranatense</name>
    <dbReference type="NCBI Taxonomy" id="1862640"/>
    <lineage>
        <taxon>Eukaryota</taxon>
        <taxon>Viridiplantae</taxon>
        <taxon>Streptophyta</taxon>
        <taxon>Embryophyta</taxon>
        <taxon>Tracheophyta</taxon>
        <taxon>Spermatophyta</taxon>
        <taxon>Magnoliopsida</taxon>
        <taxon>eudicotyledons</taxon>
        <taxon>Gunneridae</taxon>
        <taxon>Pentapetalae</taxon>
        <taxon>rosids</taxon>
        <taxon>fabids</taxon>
        <taxon>Malpighiales</taxon>
        <taxon>Erythroxylaceae</taxon>
        <taxon>Erythroxylum</taxon>
    </lineage>
</organism>
<dbReference type="EMBL" id="JAIWQS010000011">
    <property type="protein sequence ID" value="KAJ8750410.1"/>
    <property type="molecule type" value="Genomic_DNA"/>
</dbReference>
<keyword evidence="2" id="KW-0646">Protease inhibitor</keyword>
<dbReference type="Proteomes" id="UP001159364">
    <property type="component" value="Linkage Group LG11"/>
</dbReference>
<dbReference type="InterPro" id="IPR000864">
    <property type="entry name" value="Prot_inh_pot1"/>
</dbReference>